<organism evidence="1 2">
    <name type="scientific">Paraburkholderia hospita</name>
    <dbReference type="NCBI Taxonomy" id="169430"/>
    <lineage>
        <taxon>Bacteria</taxon>
        <taxon>Pseudomonadati</taxon>
        <taxon>Pseudomonadota</taxon>
        <taxon>Betaproteobacteria</taxon>
        <taxon>Burkholderiales</taxon>
        <taxon>Burkholderiaceae</taxon>
        <taxon>Paraburkholderia</taxon>
    </lineage>
</organism>
<dbReference type="EMBL" id="AKAU01000150">
    <property type="protein sequence ID" value="EIM97529.1"/>
    <property type="molecule type" value="Genomic_DNA"/>
</dbReference>
<reference evidence="1 2" key="1">
    <citation type="journal article" date="2012" name="J. Bacteriol.">
        <title>Draft Genome Sequence of the Soil Bacterium Burkholderia terrae Strain BS001, Which Interacts with Fungal Surface Structures.</title>
        <authorList>
            <person name="Nazir R."/>
            <person name="Hansen M.A."/>
            <person name="Sorensen S."/>
            <person name="van Elsas J.D."/>
        </authorList>
    </citation>
    <scope>NUCLEOTIDE SEQUENCE [LARGE SCALE GENOMIC DNA]</scope>
    <source>
        <strain evidence="1 2">BS001</strain>
    </source>
</reference>
<accession>A0ABN0FFT8</accession>
<gene>
    <name evidence="1" type="ORF">WQE_28649</name>
</gene>
<proteinExistence type="predicted"/>
<dbReference type="Proteomes" id="UP000004980">
    <property type="component" value="Unassembled WGS sequence"/>
</dbReference>
<keyword evidence="2" id="KW-1185">Reference proteome</keyword>
<protein>
    <submittedName>
        <fullName evidence="1">Uncharacterized protein</fullName>
    </submittedName>
</protein>
<evidence type="ECO:0000313" key="2">
    <source>
        <dbReference type="Proteomes" id="UP000004980"/>
    </source>
</evidence>
<evidence type="ECO:0000313" key="1">
    <source>
        <dbReference type="EMBL" id="EIM97529.1"/>
    </source>
</evidence>
<sequence length="64" mass="7675">MTGQARDTYLLTSQRRLRSRMLRRFSLSLFRSSQIRIDFALYLRRGLIHLVWAIDAIVQMQYKG</sequence>
<name>A0ABN0FFT8_9BURK</name>
<comment type="caution">
    <text evidence="1">The sequence shown here is derived from an EMBL/GenBank/DDBJ whole genome shotgun (WGS) entry which is preliminary data.</text>
</comment>